<dbReference type="Proteomes" id="UP001497680">
    <property type="component" value="Unassembled WGS sequence"/>
</dbReference>
<comment type="caution">
    <text evidence="1">The sequence shown here is derived from an EMBL/GenBank/DDBJ whole genome shotgun (WGS) entry which is preliminary data.</text>
</comment>
<name>A0ACC0CW69_9PEZI</name>
<keyword evidence="2" id="KW-1185">Reference proteome</keyword>
<sequence length="256" mass="28907">MDQGDQDAMSIDMSNAVDISPSQLASQPESDIVPPIVAPPGRLLPPPAGLLPPPAGLLPPLAGLNHAVGGPVEIQHKINHVRNFEGRMIFTLQNPFVSHRSAHWPHVWNYPQDRYYREDGVLWYHGQGPLSGRKARTGYIIKKTAQNMQVIDKARRYLVDYKDTVEEDRHTPSRDIRNQLDIHIYQPRSGLWAAATGSILLRWLTKEGDEQIICPITNTSVPNFTRNETTLVFDVEEKTLEELYNIQVDMGEFENA</sequence>
<accession>A0ACC0CW69</accession>
<evidence type="ECO:0000313" key="1">
    <source>
        <dbReference type="EMBL" id="KAI6084567.1"/>
    </source>
</evidence>
<organism evidence="1 2">
    <name type="scientific">Hypoxylon rubiginosum</name>
    <dbReference type="NCBI Taxonomy" id="110542"/>
    <lineage>
        <taxon>Eukaryota</taxon>
        <taxon>Fungi</taxon>
        <taxon>Dikarya</taxon>
        <taxon>Ascomycota</taxon>
        <taxon>Pezizomycotina</taxon>
        <taxon>Sordariomycetes</taxon>
        <taxon>Xylariomycetidae</taxon>
        <taxon>Xylariales</taxon>
        <taxon>Hypoxylaceae</taxon>
        <taxon>Hypoxylon</taxon>
    </lineage>
</organism>
<reference evidence="1 2" key="1">
    <citation type="journal article" date="2022" name="New Phytol.">
        <title>Ecological generalism drives hyperdiversity of secondary metabolite gene clusters in xylarialean endophytes.</title>
        <authorList>
            <person name="Franco M.E.E."/>
            <person name="Wisecaver J.H."/>
            <person name="Arnold A.E."/>
            <person name="Ju Y.M."/>
            <person name="Slot J.C."/>
            <person name="Ahrendt S."/>
            <person name="Moore L.P."/>
            <person name="Eastman K.E."/>
            <person name="Scott K."/>
            <person name="Konkel Z."/>
            <person name="Mondo S.J."/>
            <person name="Kuo A."/>
            <person name="Hayes R.D."/>
            <person name="Haridas S."/>
            <person name="Andreopoulos B."/>
            <person name="Riley R."/>
            <person name="LaButti K."/>
            <person name="Pangilinan J."/>
            <person name="Lipzen A."/>
            <person name="Amirebrahimi M."/>
            <person name="Yan J."/>
            <person name="Adam C."/>
            <person name="Keymanesh K."/>
            <person name="Ng V."/>
            <person name="Louie K."/>
            <person name="Northen T."/>
            <person name="Drula E."/>
            <person name="Henrissat B."/>
            <person name="Hsieh H.M."/>
            <person name="Youens-Clark K."/>
            <person name="Lutzoni F."/>
            <person name="Miadlikowska J."/>
            <person name="Eastwood D.C."/>
            <person name="Hamelin R.C."/>
            <person name="Grigoriev I.V."/>
            <person name="U'Ren J.M."/>
        </authorList>
    </citation>
    <scope>NUCLEOTIDE SEQUENCE [LARGE SCALE GENOMIC DNA]</scope>
    <source>
        <strain evidence="1 2">ER1909</strain>
    </source>
</reference>
<gene>
    <name evidence="1" type="ORF">F4821DRAFT_279964</name>
</gene>
<proteinExistence type="predicted"/>
<evidence type="ECO:0000313" key="2">
    <source>
        <dbReference type="Proteomes" id="UP001497680"/>
    </source>
</evidence>
<dbReference type="EMBL" id="MU394335">
    <property type="protein sequence ID" value="KAI6084567.1"/>
    <property type="molecule type" value="Genomic_DNA"/>
</dbReference>
<protein>
    <submittedName>
        <fullName evidence="1">Uncharacterized protein</fullName>
    </submittedName>
</protein>